<accession>A0A8S0ZK39</accession>
<keyword evidence="4" id="KW-0256">Endoplasmic reticulum</keyword>
<evidence type="ECO:0000256" key="3">
    <source>
        <dbReference type="ARBA" id="ARBA00022692"/>
    </source>
</evidence>
<sequence length="198" mass="23146">MASRGGVMVTGTNGADFEHREKIAAQYQISALNKSRLKYCVFFHHMMFLAMLAKLSADILDKLDIFILEIEELQIPQPLWWEYIWCLSLLLSFLGLSAIKRNNIKQLRRYMYGVTALGYGPLLYCVLYYCGDVWRYLSSDVDEDDSSEVEIELWQGYPYGLLWYAFVLLASQIHFFQLYFSYNLLKAWRARGALRKAD</sequence>
<dbReference type="GO" id="GO:0016192">
    <property type="term" value="P:vesicle-mediated transport"/>
    <property type="evidence" value="ECO:0007669"/>
    <property type="project" value="TreeGrafter"/>
</dbReference>
<evidence type="ECO:0008006" key="12">
    <source>
        <dbReference type="Google" id="ProtNLM"/>
    </source>
</evidence>
<dbReference type="EMBL" id="CADEBD010000333">
    <property type="protein sequence ID" value="CAB3246775.1"/>
    <property type="molecule type" value="Genomic_DNA"/>
</dbReference>
<dbReference type="GO" id="GO:0005789">
    <property type="term" value="C:endoplasmic reticulum membrane"/>
    <property type="evidence" value="ECO:0007669"/>
    <property type="project" value="UniProtKB-SubCell"/>
</dbReference>
<gene>
    <name evidence="9" type="ORF">APLA_LOCUS11634</name>
    <name evidence="8" type="ORF">APLA_LOCUS5478</name>
</gene>
<reference evidence="10 11" key="1">
    <citation type="submission" date="2020-04" db="EMBL/GenBank/DDBJ databases">
        <authorList>
            <person name="Wallbank WR R."/>
            <person name="Pardo Diaz C."/>
            <person name="Kozak K."/>
            <person name="Martin S."/>
            <person name="Jiggins C."/>
            <person name="Moest M."/>
            <person name="Warren A I."/>
            <person name="Byers J.R.P. K."/>
            <person name="Montejo-Kovacevich G."/>
            <person name="Yen C E."/>
        </authorList>
    </citation>
    <scope>NUCLEOTIDE SEQUENCE [LARGE SCALE GENOMIC DNA]</scope>
</reference>
<comment type="similarity">
    <text evidence="2">Belongs to the jagunal family.</text>
</comment>
<evidence type="ECO:0000256" key="2">
    <source>
        <dbReference type="ARBA" id="ARBA00008462"/>
    </source>
</evidence>
<evidence type="ECO:0000313" key="8">
    <source>
        <dbReference type="EMBL" id="CAB3233905.1"/>
    </source>
</evidence>
<dbReference type="Proteomes" id="UP000494256">
    <property type="component" value="Unassembled WGS sequence"/>
</dbReference>
<dbReference type="PANTHER" id="PTHR20955:SF1">
    <property type="entry name" value="PROTEIN JAGUNAL HOMOLOG 1"/>
    <property type="match status" value="1"/>
</dbReference>
<organism evidence="8 10">
    <name type="scientific">Arctia plantaginis</name>
    <name type="common">Wood tiger moth</name>
    <name type="synonym">Phalaena plantaginis</name>
    <dbReference type="NCBI Taxonomy" id="874455"/>
    <lineage>
        <taxon>Eukaryota</taxon>
        <taxon>Metazoa</taxon>
        <taxon>Ecdysozoa</taxon>
        <taxon>Arthropoda</taxon>
        <taxon>Hexapoda</taxon>
        <taxon>Insecta</taxon>
        <taxon>Pterygota</taxon>
        <taxon>Neoptera</taxon>
        <taxon>Endopterygota</taxon>
        <taxon>Lepidoptera</taxon>
        <taxon>Glossata</taxon>
        <taxon>Ditrysia</taxon>
        <taxon>Noctuoidea</taxon>
        <taxon>Erebidae</taxon>
        <taxon>Arctiinae</taxon>
        <taxon>Arctia</taxon>
    </lineage>
</organism>
<evidence type="ECO:0000256" key="6">
    <source>
        <dbReference type="ARBA" id="ARBA00023136"/>
    </source>
</evidence>
<comment type="subcellular location">
    <subcellularLocation>
        <location evidence="1">Endoplasmic reticulum membrane</location>
        <topology evidence="1">Multi-pass membrane protein</topology>
    </subcellularLocation>
</comment>
<evidence type="ECO:0000256" key="7">
    <source>
        <dbReference type="SAM" id="Phobius"/>
    </source>
</evidence>
<feature type="transmembrane region" description="Helical" evidence="7">
    <location>
        <begin position="161"/>
        <end position="185"/>
    </location>
</feature>
<evidence type="ECO:0000256" key="4">
    <source>
        <dbReference type="ARBA" id="ARBA00022824"/>
    </source>
</evidence>
<dbReference type="GO" id="GO:0007029">
    <property type="term" value="P:endoplasmic reticulum organization"/>
    <property type="evidence" value="ECO:0007669"/>
    <property type="project" value="InterPro"/>
</dbReference>
<evidence type="ECO:0000256" key="1">
    <source>
        <dbReference type="ARBA" id="ARBA00004477"/>
    </source>
</evidence>
<keyword evidence="5 7" id="KW-1133">Transmembrane helix</keyword>
<feature type="transmembrane region" description="Helical" evidence="7">
    <location>
        <begin position="39"/>
        <end position="60"/>
    </location>
</feature>
<protein>
    <recommendedName>
        <fullName evidence="12">Protein jagunal</fullName>
    </recommendedName>
</protein>
<feature type="transmembrane region" description="Helical" evidence="7">
    <location>
        <begin position="110"/>
        <end position="129"/>
    </location>
</feature>
<evidence type="ECO:0000313" key="9">
    <source>
        <dbReference type="EMBL" id="CAB3246775.1"/>
    </source>
</evidence>
<dbReference type="InterPro" id="IPR009787">
    <property type="entry name" value="Jagunal"/>
</dbReference>
<comment type="caution">
    <text evidence="8">The sequence shown here is derived from an EMBL/GenBank/DDBJ whole genome shotgun (WGS) entry which is preliminary data.</text>
</comment>
<proteinExistence type="inferred from homology"/>
<name>A0A8S0ZK39_ARCPL</name>
<dbReference type="OrthoDB" id="8914197at2759"/>
<feature type="transmembrane region" description="Helical" evidence="7">
    <location>
        <begin position="80"/>
        <end position="98"/>
    </location>
</feature>
<dbReference type="Proteomes" id="UP000494106">
    <property type="component" value="Unassembled WGS sequence"/>
</dbReference>
<keyword evidence="6 7" id="KW-0472">Membrane</keyword>
<keyword evidence="3 7" id="KW-0812">Transmembrane</keyword>
<evidence type="ECO:0000313" key="11">
    <source>
        <dbReference type="Proteomes" id="UP000494256"/>
    </source>
</evidence>
<dbReference type="EMBL" id="CADEBC010000479">
    <property type="protein sequence ID" value="CAB3233905.1"/>
    <property type="molecule type" value="Genomic_DNA"/>
</dbReference>
<evidence type="ECO:0000313" key="10">
    <source>
        <dbReference type="Proteomes" id="UP000494106"/>
    </source>
</evidence>
<keyword evidence="10" id="KW-1185">Reference proteome</keyword>
<dbReference type="Pfam" id="PF07086">
    <property type="entry name" value="Jagunal"/>
    <property type="match status" value="1"/>
</dbReference>
<evidence type="ECO:0000256" key="5">
    <source>
        <dbReference type="ARBA" id="ARBA00022989"/>
    </source>
</evidence>
<dbReference type="AlphaFoldDB" id="A0A8S0ZK39"/>
<dbReference type="PANTHER" id="PTHR20955">
    <property type="entry name" value="PROTEIN JAGUNAL HOMOLOG 1"/>
    <property type="match status" value="1"/>
</dbReference>